<dbReference type="InterPro" id="IPR050536">
    <property type="entry name" value="DtxR_MntR_Metal-Reg"/>
</dbReference>
<evidence type="ECO:0000256" key="10">
    <source>
        <dbReference type="ARBA" id="ARBA00023163"/>
    </source>
</evidence>
<dbReference type="SUPFAM" id="SSF47979">
    <property type="entry name" value="Iron-dependent repressor protein, dimerization domain"/>
    <property type="match status" value="1"/>
</dbReference>
<evidence type="ECO:0000256" key="6">
    <source>
        <dbReference type="ARBA" id="ARBA00023004"/>
    </source>
</evidence>
<dbReference type="SMART" id="SM00529">
    <property type="entry name" value="HTH_DTXR"/>
    <property type="match status" value="1"/>
</dbReference>
<reference evidence="14 15" key="1">
    <citation type="journal article" date="2022" name="BMC Genomics">
        <title>Comparative genome analysis of mycobacteria focusing on tRNA and non-coding RNA.</title>
        <authorList>
            <person name="Behra P.R.K."/>
            <person name="Pettersson B.M.F."/>
            <person name="Ramesh M."/>
            <person name="Das S."/>
            <person name="Dasgupta S."/>
            <person name="Kirsebom L.A."/>
        </authorList>
    </citation>
    <scope>NUCLEOTIDE SEQUENCE [LARGE SCALE GENOMIC DNA]</scope>
    <source>
        <strain evidence="14 15">DSM 44078</strain>
    </source>
</reference>
<gene>
    <name evidence="14" type="primary">mntR</name>
    <name evidence="14" type="ORF">H7J73_10350</name>
</gene>
<dbReference type="InterPro" id="IPR000485">
    <property type="entry name" value="AsnC-type_HTH_dom"/>
</dbReference>
<dbReference type="Gene3D" id="1.10.60.10">
    <property type="entry name" value="Iron dependent repressor, metal binding and dimerisation domain"/>
    <property type="match status" value="1"/>
</dbReference>
<evidence type="ECO:0000256" key="8">
    <source>
        <dbReference type="ARBA" id="ARBA00023125"/>
    </source>
</evidence>
<comment type="subunit">
    <text evidence="3">Homodimer.</text>
</comment>
<dbReference type="InterPro" id="IPR036390">
    <property type="entry name" value="WH_DNA-bd_sf"/>
</dbReference>
<keyword evidence="15" id="KW-1185">Reference proteome</keyword>
<keyword evidence="10" id="KW-0804">Transcription</keyword>
<name>A0ABT3CAG2_9MYCO</name>
<dbReference type="SUPFAM" id="SSF50037">
    <property type="entry name" value="C-terminal domain of transcriptional repressors"/>
    <property type="match status" value="1"/>
</dbReference>
<dbReference type="Gene3D" id="2.30.30.90">
    <property type="match status" value="1"/>
</dbReference>
<evidence type="ECO:0000256" key="7">
    <source>
        <dbReference type="ARBA" id="ARBA00023015"/>
    </source>
</evidence>
<comment type="similarity">
    <text evidence="2">Belongs to the DtxR/MntR family.</text>
</comment>
<evidence type="ECO:0000256" key="9">
    <source>
        <dbReference type="ARBA" id="ARBA00023159"/>
    </source>
</evidence>
<dbReference type="SUPFAM" id="SSF46785">
    <property type="entry name" value="Winged helix' DNA-binding domain"/>
    <property type="match status" value="1"/>
</dbReference>
<keyword evidence="11" id="KW-0464">Manganese</keyword>
<dbReference type="Pfam" id="PF04023">
    <property type="entry name" value="FeoA"/>
    <property type="match status" value="1"/>
</dbReference>
<dbReference type="Pfam" id="PF02742">
    <property type="entry name" value="Fe_dep_repr_C"/>
    <property type="match status" value="1"/>
</dbReference>
<evidence type="ECO:0000256" key="4">
    <source>
        <dbReference type="ARBA" id="ARBA00022490"/>
    </source>
</evidence>
<dbReference type="PRINTS" id="PR00033">
    <property type="entry name" value="HTHASNC"/>
</dbReference>
<dbReference type="InterPro" id="IPR022689">
    <property type="entry name" value="Iron_dep_repressor"/>
</dbReference>
<keyword evidence="9" id="KW-0010">Activator</keyword>
<dbReference type="SMART" id="SM00899">
    <property type="entry name" value="FeoA"/>
    <property type="match status" value="1"/>
</dbReference>
<dbReference type="InterPro" id="IPR036388">
    <property type="entry name" value="WH-like_DNA-bd_sf"/>
</dbReference>
<dbReference type="Gene3D" id="1.10.10.10">
    <property type="entry name" value="Winged helix-like DNA-binding domain superfamily/Winged helix DNA-binding domain"/>
    <property type="match status" value="1"/>
</dbReference>
<comment type="subcellular location">
    <subcellularLocation>
        <location evidence="1">Cytoplasm</location>
    </subcellularLocation>
</comment>
<dbReference type="InterPro" id="IPR036421">
    <property type="entry name" value="Fe_dep_repressor_sf"/>
</dbReference>
<dbReference type="InterPro" id="IPR008988">
    <property type="entry name" value="Transcriptional_repressor_C"/>
</dbReference>
<sequence>MSPDGGPDLGVHDLSTVAQDYLKTIWTAQEWSLEKVSTKMLAERIGVSASTASESIRKLADQGLVDHAKYGAVTLTERGRRAAISVVRRHRLLETFLVSELGYSWDEVHDEAEVLEHAVSDLMMARIDAKLGYPQRDPHGDPIPDLDGQVPTPPAQQLAVCADGDHGAVARISDADPEMLRYFDDVGIALDSHLTVLARRDFAGTVSVSIGHDNDADTEPKTVELGSPAAQAIWIVPCS</sequence>
<protein>
    <recommendedName>
        <fullName evidence="12">Manganese transport regulator</fullName>
    </recommendedName>
</protein>
<evidence type="ECO:0000256" key="1">
    <source>
        <dbReference type="ARBA" id="ARBA00004496"/>
    </source>
</evidence>
<dbReference type="PANTHER" id="PTHR33238">
    <property type="entry name" value="IRON (METAL) DEPENDENT REPRESSOR, DTXR FAMILY"/>
    <property type="match status" value="1"/>
</dbReference>
<dbReference type="Proteomes" id="UP001526201">
    <property type="component" value="Unassembled WGS sequence"/>
</dbReference>
<dbReference type="InterPro" id="IPR022687">
    <property type="entry name" value="HTH_DTXR"/>
</dbReference>
<keyword evidence="6" id="KW-0408">Iron</keyword>
<dbReference type="PROSITE" id="PS50944">
    <property type="entry name" value="HTH_DTXR"/>
    <property type="match status" value="1"/>
</dbReference>
<proteinExistence type="inferred from homology"/>
<keyword evidence="7" id="KW-0805">Transcription regulation</keyword>
<dbReference type="InterPro" id="IPR011991">
    <property type="entry name" value="ArsR-like_HTH"/>
</dbReference>
<dbReference type="PANTHER" id="PTHR33238:SF11">
    <property type="entry name" value="TRANSCRIPTIONAL REGULATOR MNTR"/>
    <property type="match status" value="1"/>
</dbReference>
<evidence type="ECO:0000256" key="2">
    <source>
        <dbReference type="ARBA" id="ARBA00007871"/>
    </source>
</evidence>
<keyword evidence="4" id="KW-0963">Cytoplasm</keyword>
<evidence type="ECO:0000256" key="3">
    <source>
        <dbReference type="ARBA" id="ARBA00011738"/>
    </source>
</evidence>
<accession>A0ABT3CAG2</accession>
<dbReference type="Pfam" id="PF01325">
    <property type="entry name" value="Fe_dep_repress"/>
    <property type="match status" value="1"/>
</dbReference>
<evidence type="ECO:0000313" key="14">
    <source>
        <dbReference type="EMBL" id="MCV7226430.1"/>
    </source>
</evidence>
<keyword evidence="5" id="KW-0678">Repressor</keyword>
<comment type="caution">
    <text evidence="14">The sequence shown here is derived from an EMBL/GenBank/DDBJ whole genome shotgun (WGS) entry which is preliminary data.</text>
</comment>
<dbReference type="RefSeq" id="WP_264067289.1">
    <property type="nucleotide sequence ID" value="NZ_JACKTY010000024.1"/>
</dbReference>
<evidence type="ECO:0000256" key="11">
    <source>
        <dbReference type="ARBA" id="ARBA00023211"/>
    </source>
</evidence>
<evidence type="ECO:0000256" key="5">
    <source>
        <dbReference type="ARBA" id="ARBA00022491"/>
    </source>
</evidence>
<evidence type="ECO:0000313" key="15">
    <source>
        <dbReference type="Proteomes" id="UP001526201"/>
    </source>
</evidence>
<dbReference type="CDD" id="cd00090">
    <property type="entry name" value="HTH_ARSR"/>
    <property type="match status" value="1"/>
</dbReference>
<dbReference type="InterPro" id="IPR007167">
    <property type="entry name" value="Fe-transptr_FeoA-like"/>
</dbReference>
<dbReference type="EMBL" id="JACKTY010000024">
    <property type="protein sequence ID" value="MCV7226430.1"/>
    <property type="molecule type" value="Genomic_DNA"/>
</dbReference>
<organism evidence="14 15">
    <name type="scientific">Mycolicibacterium komossense</name>
    <dbReference type="NCBI Taxonomy" id="1779"/>
    <lineage>
        <taxon>Bacteria</taxon>
        <taxon>Bacillati</taxon>
        <taxon>Actinomycetota</taxon>
        <taxon>Actinomycetes</taxon>
        <taxon>Mycobacteriales</taxon>
        <taxon>Mycobacteriaceae</taxon>
        <taxon>Mycolicibacterium</taxon>
    </lineage>
</organism>
<dbReference type="InterPro" id="IPR038157">
    <property type="entry name" value="FeoA_core_dom"/>
</dbReference>
<evidence type="ECO:0000259" key="13">
    <source>
        <dbReference type="PROSITE" id="PS50944"/>
    </source>
</evidence>
<evidence type="ECO:0000256" key="12">
    <source>
        <dbReference type="ARBA" id="ARBA00032593"/>
    </source>
</evidence>
<keyword evidence="8" id="KW-0238">DNA-binding</keyword>
<dbReference type="InterPro" id="IPR001367">
    <property type="entry name" value="Fe_dep_repressor"/>
</dbReference>
<feature type="domain" description="HTH dtxR-type" evidence="13">
    <location>
        <begin position="14"/>
        <end position="76"/>
    </location>
</feature>